<dbReference type="OrthoDB" id="2156052at2759"/>
<sequence length="158" mass="18414">MVIEVKTFWVLYLEDSESLHEKYVEDLRRKECETIPLNAGRKISVVDIIHQIFGYLVVNKLQYGILSTYNQNWFLKRPKEESRTLEISPTVDMQSQNPQILKCYNYLQHLSRTEAECPSPGTTPSLSPRSSLDNESPDDNTSDSDYEDYEETSKQKQK</sequence>
<feature type="compositionally biased region" description="Polar residues" evidence="1">
    <location>
        <begin position="120"/>
        <end position="134"/>
    </location>
</feature>
<comment type="caution">
    <text evidence="2">The sequence shown here is derived from an EMBL/GenBank/DDBJ whole genome shotgun (WGS) entry which is preliminary data.</text>
</comment>
<name>A0A397IPJ3_9GLOM</name>
<accession>A0A397IPJ3</accession>
<evidence type="ECO:0000313" key="3">
    <source>
        <dbReference type="Proteomes" id="UP000266861"/>
    </source>
</evidence>
<evidence type="ECO:0000313" key="2">
    <source>
        <dbReference type="EMBL" id="RHZ76168.1"/>
    </source>
</evidence>
<feature type="region of interest" description="Disordered" evidence="1">
    <location>
        <begin position="114"/>
        <end position="158"/>
    </location>
</feature>
<dbReference type="Proteomes" id="UP000266861">
    <property type="component" value="Unassembled WGS sequence"/>
</dbReference>
<organism evidence="2 3">
    <name type="scientific">Diversispora epigaea</name>
    <dbReference type="NCBI Taxonomy" id="1348612"/>
    <lineage>
        <taxon>Eukaryota</taxon>
        <taxon>Fungi</taxon>
        <taxon>Fungi incertae sedis</taxon>
        <taxon>Mucoromycota</taxon>
        <taxon>Glomeromycotina</taxon>
        <taxon>Glomeromycetes</taxon>
        <taxon>Diversisporales</taxon>
        <taxon>Diversisporaceae</taxon>
        <taxon>Diversispora</taxon>
    </lineage>
</organism>
<dbReference type="AlphaFoldDB" id="A0A397IPJ3"/>
<keyword evidence="3" id="KW-1185">Reference proteome</keyword>
<dbReference type="STRING" id="1348612.A0A397IPJ3"/>
<protein>
    <submittedName>
        <fullName evidence="2">Uncharacterized protein</fullName>
    </submittedName>
</protein>
<gene>
    <name evidence="2" type="ORF">Glove_202g86</name>
</gene>
<proteinExistence type="predicted"/>
<evidence type="ECO:0000256" key="1">
    <source>
        <dbReference type="SAM" id="MobiDB-lite"/>
    </source>
</evidence>
<reference evidence="2 3" key="1">
    <citation type="submission" date="2018-08" db="EMBL/GenBank/DDBJ databases">
        <title>Genome and evolution of the arbuscular mycorrhizal fungus Diversispora epigaea (formerly Glomus versiforme) and its bacterial endosymbionts.</title>
        <authorList>
            <person name="Sun X."/>
            <person name="Fei Z."/>
            <person name="Harrison M."/>
        </authorList>
    </citation>
    <scope>NUCLEOTIDE SEQUENCE [LARGE SCALE GENOMIC DNA]</scope>
    <source>
        <strain evidence="2 3">IT104</strain>
    </source>
</reference>
<dbReference type="EMBL" id="PQFF01000189">
    <property type="protein sequence ID" value="RHZ76168.1"/>
    <property type="molecule type" value="Genomic_DNA"/>
</dbReference>
<feature type="compositionally biased region" description="Acidic residues" evidence="1">
    <location>
        <begin position="135"/>
        <end position="150"/>
    </location>
</feature>